<evidence type="ECO:0000256" key="1">
    <source>
        <dbReference type="ARBA" id="ARBA00022794"/>
    </source>
</evidence>
<accession>A0AAV1F772</accession>
<dbReference type="PANTHER" id="PTHR23339">
    <property type="entry name" value="TYROSINE SPECIFIC PROTEIN PHOSPHATASE AND DUAL SPECIFICITY PROTEIN PHOSPHATASE"/>
    <property type="match status" value="1"/>
</dbReference>
<protein>
    <recommendedName>
        <fullName evidence="6">Protein tyrosine phosphatase domain-containing protein 1</fullName>
    </recommendedName>
</protein>
<evidence type="ECO:0000259" key="10">
    <source>
        <dbReference type="PROSITE" id="PS50238"/>
    </source>
</evidence>
<keyword evidence="1" id="KW-0970">Cilium biogenesis/degradation</keyword>
<organism evidence="11 12">
    <name type="scientific">Xyrichtys novacula</name>
    <name type="common">Pearly razorfish</name>
    <name type="synonym">Hemipteronotus novacula</name>
    <dbReference type="NCBI Taxonomy" id="13765"/>
    <lineage>
        <taxon>Eukaryota</taxon>
        <taxon>Metazoa</taxon>
        <taxon>Chordata</taxon>
        <taxon>Craniata</taxon>
        <taxon>Vertebrata</taxon>
        <taxon>Euteleostomi</taxon>
        <taxon>Actinopterygii</taxon>
        <taxon>Neopterygii</taxon>
        <taxon>Teleostei</taxon>
        <taxon>Neoteleostei</taxon>
        <taxon>Acanthomorphata</taxon>
        <taxon>Eupercaria</taxon>
        <taxon>Labriformes</taxon>
        <taxon>Labridae</taxon>
        <taxon>Xyrichtys</taxon>
    </lineage>
</organism>
<proteinExistence type="inferred from homology"/>
<evidence type="ECO:0000313" key="12">
    <source>
        <dbReference type="Proteomes" id="UP001178508"/>
    </source>
</evidence>
<dbReference type="InterPro" id="IPR000198">
    <property type="entry name" value="RhoGAP_dom"/>
</dbReference>
<feature type="domain" description="Tyrosine-protein phosphatase" evidence="8">
    <location>
        <begin position="60"/>
        <end position="224"/>
    </location>
</feature>
<dbReference type="InterPro" id="IPR020422">
    <property type="entry name" value="TYR_PHOSPHATASE_DUAL_dom"/>
</dbReference>
<evidence type="ECO:0000259" key="8">
    <source>
        <dbReference type="PROSITE" id="PS50054"/>
    </source>
</evidence>
<keyword evidence="12" id="KW-1185">Reference proteome</keyword>
<feature type="domain" description="Rho-GAP" evidence="10">
    <location>
        <begin position="503"/>
        <end position="688"/>
    </location>
</feature>
<dbReference type="InterPro" id="IPR000340">
    <property type="entry name" value="Dual-sp_phosphatase_cat-dom"/>
</dbReference>
<comment type="function">
    <text evidence="4">May play roles in cilia formation and/or maintenance.</text>
</comment>
<dbReference type="SUPFAM" id="SSF52799">
    <property type="entry name" value="(Phosphotyrosine protein) phosphatases II"/>
    <property type="match status" value="1"/>
</dbReference>
<feature type="domain" description="Tyrosine specific protein phosphatases" evidence="9">
    <location>
        <begin position="146"/>
        <end position="213"/>
    </location>
</feature>
<dbReference type="InterPro" id="IPR000387">
    <property type="entry name" value="Tyr_Pase_dom"/>
</dbReference>
<feature type="region of interest" description="Disordered" evidence="7">
    <location>
        <begin position="437"/>
        <end position="456"/>
    </location>
</feature>
<dbReference type="Pfam" id="PF00782">
    <property type="entry name" value="DSPc"/>
    <property type="match status" value="1"/>
</dbReference>
<dbReference type="CDD" id="cd14506">
    <property type="entry name" value="PTP_PTPDC1"/>
    <property type="match status" value="1"/>
</dbReference>
<evidence type="ECO:0000256" key="5">
    <source>
        <dbReference type="ARBA" id="ARBA00060867"/>
    </source>
</evidence>
<evidence type="ECO:0000256" key="6">
    <source>
        <dbReference type="ARBA" id="ARBA00072096"/>
    </source>
</evidence>
<dbReference type="Gene3D" id="3.90.190.10">
    <property type="entry name" value="Protein tyrosine phosphatase superfamily"/>
    <property type="match status" value="1"/>
</dbReference>
<keyword evidence="3" id="KW-0904">Protein phosphatase</keyword>
<dbReference type="GO" id="GO:0007165">
    <property type="term" value="P:signal transduction"/>
    <property type="evidence" value="ECO:0007669"/>
    <property type="project" value="InterPro"/>
</dbReference>
<evidence type="ECO:0000313" key="11">
    <source>
        <dbReference type="EMBL" id="CAJ1056883.1"/>
    </source>
</evidence>
<dbReference type="InterPro" id="IPR003595">
    <property type="entry name" value="Tyr_Pase_cat"/>
</dbReference>
<dbReference type="InterPro" id="IPR049573">
    <property type="entry name" value="PTPDC1_PTP"/>
</dbReference>
<dbReference type="InterPro" id="IPR016130">
    <property type="entry name" value="Tyr_Pase_AS"/>
</dbReference>
<evidence type="ECO:0000256" key="4">
    <source>
        <dbReference type="ARBA" id="ARBA00056295"/>
    </source>
</evidence>
<keyword evidence="2" id="KW-0378">Hydrolase</keyword>
<sequence>MPTLTPHIPVPRPSYSQTRENLVKAIPPKLLCLLACGGPDCRYEGPECWKLNQQVIRGVFSSWVTDDIIAMARPSNRLIEKYNIIEQFQRLNIRSIINMQLPGEHAHCGPPLDPQSGFTYTPQIFMDNDIYFYNFGMPDFGVSSLVVLVDAVKVLAFAVKEGRVGVHCHAGLGRTGVLIACYLIYMLRISPSEAVHYVRIKRPRSIQTRAQISQVFDFARLISSQLVQYPDLSLRHGVSFTLQHYLNRQAWLLHGQEARTLRHTPKVVYLLLVRLSCLALGPPAPPEVVAELEKKSALRSLGRMVRETLTAKQYLPLLEEGHKSSWVDTDSVSSWDQPLGFLERRGDVVLYKRSFSDSDLSKRIENKVQFCIFYPAAYQAHKVSKSNCLLMLCCLCCILPLKHLERSFFFSSALRNEEHRCVKDLIQPGLRSAYPIHSSGHQATRKESDEPNLPQSKMTWSRNYTKLSTSMAQKALTKSSSNIEVTVILEELMIIKTLMHALKSLQSLLIKLCRNSGNPGPTVVARAVAKAMSDQTPPGENVLQRSALLQEELNSSDSGWALLVTESDPHVLSCLLWTWLDRLREPVLSAEDVVRLSNGANNRKPLSVLKKAQRHTIYCLLGCVRTVSSLCPHREDALLSRLMRTLTRRPQEEMESLGILMKVLKVTLSELYHNYGNLTRTCSTNVSP</sequence>
<comment type="similarity">
    <text evidence="5">Belongs to the protein-tyrosine phosphatase family. Non-receptor class PTPDC1 subfamily.</text>
</comment>
<dbReference type="EMBL" id="OY660868">
    <property type="protein sequence ID" value="CAJ1056883.1"/>
    <property type="molecule type" value="Genomic_DNA"/>
</dbReference>
<dbReference type="PROSITE" id="PS50056">
    <property type="entry name" value="TYR_PHOSPHATASE_2"/>
    <property type="match status" value="1"/>
</dbReference>
<dbReference type="FunFam" id="3.90.190.10:FF:000027">
    <property type="entry name" value="Protein tyrosine phosphatase domain containing 1"/>
    <property type="match status" value="1"/>
</dbReference>
<name>A0AAV1F772_XYRNO</name>
<dbReference type="PROSITE" id="PS50054">
    <property type="entry name" value="TYR_PHOSPHATASE_DUAL"/>
    <property type="match status" value="1"/>
</dbReference>
<dbReference type="GO" id="GO:0060271">
    <property type="term" value="P:cilium assembly"/>
    <property type="evidence" value="ECO:0007669"/>
    <property type="project" value="InterPro"/>
</dbReference>
<dbReference type="GO" id="GO:0004725">
    <property type="term" value="F:protein tyrosine phosphatase activity"/>
    <property type="evidence" value="ECO:0007669"/>
    <property type="project" value="InterPro"/>
</dbReference>
<dbReference type="Proteomes" id="UP001178508">
    <property type="component" value="Chromosome 5"/>
</dbReference>
<evidence type="ECO:0000256" key="7">
    <source>
        <dbReference type="SAM" id="MobiDB-lite"/>
    </source>
</evidence>
<dbReference type="SMART" id="SM00404">
    <property type="entry name" value="PTPc_motif"/>
    <property type="match status" value="1"/>
</dbReference>
<gene>
    <name evidence="11" type="ORF">XNOV1_A000484</name>
</gene>
<evidence type="ECO:0000259" key="9">
    <source>
        <dbReference type="PROSITE" id="PS50056"/>
    </source>
</evidence>
<reference evidence="11" key="1">
    <citation type="submission" date="2023-08" db="EMBL/GenBank/DDBJ databases">
        <authorList>
            <person name="Alioto T."/>
            <person name="Alioto T."/>
            <person name="Gomez Garrido J."/>
        </authorList>
    </citation>
    <scope>NUCLEOTIDE SEQUENCE</scope>
</reference>
<dbReference type="PROSITE" id="PS00383">
    <property type="entry name" value="TYR_PHOSPHATASE_1"/>
    <property type="match status" value="1"/>
</dbReference>
<dbReference type="PROSITE" id="PS50238">
    <property type="entry name" value="RHOGAP"/>
    <property type="match status" value="1"/>
</dbReference>
<dbReference type="InterPro" id="IPR050561">
    <property type="entry name" value="PTP"/>
</dbReference>
<dbReference type="InterPro" id="IPR029021">
    <property type="entry name" value="Prot-tyrosine_phosphatase-like"/>
</dbReference>
<dbReference type="AlphaFoldDB" id="A0AAV1F772"/>
<evidence type="ECO:0000256" key="2">
    <source>
        <dbReference type="ARBA" id="ARBA00022801"/>
    </source>
</evidence>
<dbReference type="SMART" id="SM00195">
    <property type="entry name" value="DSPc"/>
    <property type="match status" value="1"/>
</dbReference>
<evidence type="ECO:0000256" key="3">
    <source>
        <dbReference type="ARBA" id="ARBA00022912"/>
    </source>
</evidence>